<dbReference type="InterPro" id="IPR056558">
    <property type="entry name" value="LAMB1-4_helical"/>
</dbReference>
<evidence type="ECO:0000256" key="1">
    <source>
        <dbReference type="SAM" id="Coils"/>
    </source>
</evidence>
<name>A0A7L2R957_9PASS</name>
<protein>
    <submittedName>
        <fullName evidence="3">LAMB1 protein</fullName>
    </submittedName>
</protein>
<feature type="domain" description="LAMB1/2/3/4 helical" evidence="2">
    <location>
        <begin position="54"/>
        <end position="162"/>
    </location>
</feature>
<feature type="non-terminal residue" evidence="3">
    <location>
        <position position="1"/>
    </location>
</feature>
<sequence length="358" mass="38623">ASSQICGAPGDRSCKHAPCGGALCRDSAGTRHCGGTGCAGALPVSARALSSAHNASQQLEVALEQLGVVAQKMQEVQELARGARSWAEEALERSQAARSRAEKATAQLRDFIRRIKAFLAEEGADPGSIELVARQVLNISLPSSPEQIQELLREMRESISQLEGVDAVLNSTAEGLAMAKDLLAQGEEARQVVGACSEGIRDELAGTQQALEMARTQAITAGSALQSARDAIQVAENRAREAERRLQALDRKESQTQRRLQELAQRITTLQERDRDARHMVQQAKDTAQRATAISGMLSQDLVQVTQSYVMLKNRVGTLDRVSGGALRRVSQLIAEAQDLLDKASNSKRKLEGEGEHM</sequence>
<organism evidence="3 4">
    <name type="scientific">Oxylabes madagascariensis</name>
    <name type="common">white-throated Oxylabes</name>
    <dbReference type="NCBI Taxonomy" id="98144"/>
    <lineage>
        <taxon>Eukaryota</taxon>
        <taxon>Metazoa</taxon>
        <taxon>Chordata</taxon>
        <taxon>Craniata</taxon>
        <taxon>Vertebrata</taxon>
        <taxon>Euteleostomi</taxon>
        <taxon>Archelosauria</taxon>
        <taxon>Archosauria</taxon>
        <taxon>Dinosauria</taxon>
        <taxon>Saurischia</taxon>
        <taxon>Theropoda</taxon>
        <taxon>Coelurosauria</taxon>
        <taxon>Aves</taxon>
        <taxon>Neognathae</taxon>
        <taxon>Neoaves</taxon>
        <taxon>Telluraves</taxon>
        <taxon>Australaves</taxon>
        <taxon>Passeriformes</taxon>
        <taxon>Sylvioidea</taxon>
        <taxon>Timaliidae</taxon>
        <taxon>Oxylabes</taxon>
    </lineage>
</organism>
<keyword evidence="4" id="KW-1185">Reference proteome</keyword>
<evidence type="ECO:0000313" key="3">
    <source>
        <dbReference type="EMBL" id="NXS05702.1"/>
    </source>
</evidence>
<dbReference type="SUPFAM" id="SSF57997">
    <property type="entry name" value="Tropomyosin"/>
    <property type="match status" value="1"/>
</dbReference>
<dbReference type="OrthoDB" id="5985440at2759"/>
<evidence type="ECO:0000313" key="4">
    <source>
        <dbReference type="Proteomes" id="UP000570288"/>
    </source>
</evidence>
<feature type="coiled-coil region" evidence="1">
    <location>
        <begin position="225"/>
        <end position="273"/>
    </location>
</feature>
<dbReference type="Pfam" id="PF23219">
    <property type="entry name" value="LAMB1"/>
    <property type="match status" value="1"/>
</dbReference>
<reference evidence="3 4" key="1">
    <citation type="submission" date="2019-09" db="EMBL/GenBank/DDBJ databases">
        <title>Bird 10,000 Genomes (B10K) Project - Family phase.</title>
        <authorList>
            <person name="Zhang G."/>
        </authorList>
    </citation>
    <scope>NUCLEOTIDE SEQUENCE [LARGE SCALE GENOMIC DNA]</scope>
    <source>
        <strain evidence="3">B10K-DU-002-81</strain>
    </source>
</reference>
<gene>
    <name evidence="3" type="primary">Lamb1_1</name>
    <name evidence="3" type="ORF">OXYMAD_R10194</name>
</gene>
<dbReference type="PROSITE" id="PS50007">
    <property type="entry name" value="PIPLC_X_DOMAIN"/>
    <property type="match status" value="1"/>
</dbReference>
<feature type="coiled-coil region" evidence="1">
    <location>
        <begin position="327"/>
        <end position="354"/>
    </location>
</feature>
<dbReference type="EMBL" id="VYZR01386037">
    <property type="protein sequence ID" value="NXS05702.1"/>
    <property type="molecule type" value="Genomic_DNA"/>
</dbReference>
<feature type="coiled-coil region" evidence="1">
    <location>
        <begin position="87"/>
        <end position="121"/>
    </location>
</feature>
<evidence type="ECO:0000259" key="2">
    <source>
        <dbReference type="Pfam" id="PF23219"/>
    </source>
</evidence>
<dbReference type="AlphaFoldDB" id="A0A7L2R957"/>
<feature type="non-terminal residue" evidence="3">
    <location>
        <position position="358"/>
    </location>
</feature>
<proteinExistence type="predicted"/>
<comment type="caution">
    <text evidence="3">The sequence shown here is derived from an EMBL/GenBank/DDBJ whole genome shotgun (WGS) entry which is preliminary data.</text>
</comment>
<dbReference type="Proteomes" id="UP000570288">
    <property type="component" value="Unassembled WGS sequence"/>
</dbReference>
<accession>A0A7L2R957</accession>
<keyword evidence="1" id="KW-0175">Coiled coil</keyword>